<keyword evidence="13" id="KW-1185">Reference proteome</keyword>
<evidence type="ECO:0000256" key="7">
    <source>
        <dbReference type="ARBA" id="ARBA00023242"/>
    </source>
</evidence>
<evidence type="ECO:0000313" key="12">
    <source>
        <dbReference type="EMBL" id="KAH7363037.1"/>
    </source>
</evidence>
<comment type="function">
    <text evidence="9 10">Component of the 90S pre-ribosome involved in the maturation of rRNAs. Required for early cleavages of the pre-RNAs in the 40S ribosomal subunit maturation pathway.</text>
</comment>
<feature type="compositionally biased region" description="Basic and acidic residues" evidence="11">
    <location>
        <begin position="294"/>
        <end position="308"/>
    </location>
</feature>
<dbReference type="GO" id="GO:0005730">
    <property type="term" value="C:nucleolus"/>
    <property type="evidence" value="ECO:0007669"/>
    <property type="project" value="UniProtKB-SubCell"/>
</dbReference>
<dbReference type="InterPro" id="IPR009292">
    <property type="entry name" value="RRP36"/>
</dbReference>
<keyword evidence="4 10" id="KW-0690">Ribosome biogenesis</keyword>
<keyword evidence="8 10" id="KW-0687">Ribonucleoprotein</keyword>
<feature type="compositionally biased region" description="Basic and acidic residues" evidence="11">
    <location>
        <begin position="150"/>
        <end position="167"/>
    </location>
</feature>
<evidence type="ECO:0000256" key="5">
    <source>
        <dbReference type="ARBA" id="ARBA00022552"/>
    </source>
</evidence>
<dbReference type="EMBL" id="JAGPXD010000003">
    <property type="protein sequence ID" value="KAH7363037.1"/>
    <property type="molecule type" value="Genomic_DNA"/>
</dbReference>
<comment type="similarity">
    <text evidence="2 10">Belongs to the RRP36 family.</text>
</comment>
<keyword evidence="5 10" id="KW-0698">rRNA processing</keyword>
<keyword evidence="7 10" id="KW-0539">Nucleus</keyword>
<feature type="region of interest" description="Disordered" evidence="11">
    <location>
        <begin position="273"/>
        <end position="308"/>
    </location>
</feature>
<dbReference type="AlphaFoldDB" id="A0A8K0TGL1"/>
<proteinExistence type="inferred from homology"/>
<dbReference type="OrthoDB" id="448446at2759"/>
<dbReference type="PANTHER" id="PTHR21738">
    <property type="entry name" value="RIBOSOMAL RNA PROCESSING PROTEIN 36 HOMOLOG"/>
    <property type="match status" value="1"/>
</dbReference>
<evidence type="ECO:0000256" key="9">
    <source>
        <dbReference type="ARBA" id="ARBA00025053"/>
    </source>
</evidence>
<evidence type="ECO:0000256" key="4">
    <source>
        <dbReference type="ARBA" id="ARBA00022517"/>
    </source>
</evidence>
<sequence length="308" mass="35721">MPREVIQKKKGSALGLQRRVKARKQPEPEPEYESQSEDEAPSEGGVAEEGESEEDEDEGSDAESESAEEGPSKAQLSISNISFGTLAKAQASMPSVKRRKGKQEESDDSDASASDAGRDRDRKKSRSHRPEKRSSKHAPTEMTSKRPVSRKREFDTVAKPQVRDPRFDPTINSTPGYDEHRAKKAYAFLDEYRASEMAELRAELKRERDPAERQRIERLLMSMESKKKAEDRKEREHRIIVEHRRAEKELVKQGKQPFYLKKSEQKKRLLTEQFKGMKRKQVDKSIERRRKKVATRERIELEDMQRRT</sequence>
<protein>
    <recommendedName>
        <fullName evidence="10">rRNA biogenesis protein RRP36</fullName>
    </recommendedName>
</protein>
<dbReference type="GO" id="GO:0000462">
    <property type="term" value="P:maturation of SSU-rRNA from tricistronic rRNA transcript (SSU-rRNA, 5.8S rRNA, LSU-rRNA)"/>
    <property type="evidence" value="ECO:0007669"/>
    <property type="project" value="TreeGrafter"/>
</dbReference>
<keyword evidence="6" id="KW-0175">Coiled coil</keyword>
<evidence type="ECO:0000256" key="10">
    <source>
        <dbReference type="RuleBase" id="RU368027"/>
    </source>
</evidence>
<dbReference type="PANTHER" id="PTHR21738:SF0">
    <property type="entry name" value="RIBOSOMAL RNA PROCESSING PROTEIN 36 HOMOLOG"/>
    <property type="match status" value="1"/>
</dbReference>
<reference evidence="12" key="1">
    <citation type="journal article" date="2021" name="Nat. Commun.">
        <title>Genetic determinants of endophytism in the Arabidopsis root mycobiome.</title>
        <authorList>
            <person name="Mesny F."/>
            <person name="Miyauchi S."/>
            <person name="Thiergart T."/>
            <person name="Pickel B."/>
            <person name="Atanasova L."/>
            <person name="Karlsson M."/>
            <person name="Huettel B."/>
            <person name="Barry K.W."/>
            <person name="Haridas S."/>
            <person name="Chen C."/>
            <person name="Bauer D."/>
            <person name="Andreopoulos W."/>
            <person name="Pangilinan J."/>
            <person name="LaButti K."/>
            <person name="Riley R."/>
            <person name="Lipzen A."/>
            <person name="Clum A."/>
            <person name="Drula E."/>
            <person name="Henrissat B."/>
            <person name="Kohler A."/>
            <person name="Grigoriev I.V."/>
            <person name="Martin F.M."/>
            <person name="Hacquard S."/>
        </authorList>
    </citation>
    <scope>NUCLEOTIDE SEQUENCE</scope>
    <source>
        <strain evidence="12">MPI-CAGE-AT-0016</strain>
    </source>
</reference>
<evidence type="ECO:0000256" key="1">
    <source>
        <dbReference type="ARBA" id="ARBA00004604"/>
    </source>
</evidence>
<comment type="subunit">
    <text evidence="3 10">Associates with 90S and pre-40S pre-ribosomal particles.</text>
</comment>
<organism evidence="12 13">
    <name type="scientific">Plectosphaerella cucumerina</name>
    <dbReference type="NCBI Taxonomy" id="40658"/>
    <lineage>
        <taxon>Eukaryota</taxon>
        <taxon>Fungi</taxon>
        <taxon>Dikarya</taxon>
        <taxon>Ascomycota</taxon>
        <taxon>Pezizomycotina</taxon>
        <taxon>Sordariomycetes</taxon>
        <taxon>Hypocreomycetidae</taxon>
        <taxon>Glomerellales</taxon>
        <taxon>Plectosphaerellaceae</taxon>
        <taxon>Plectosphaerella</taxon>
    </lineage>
</organism>
<comment type="caution">
    <text evidence="12">The sequence shown here is derived from an EMBL/GenBank/DDBJ whole genome shotgun (WGS) entry which is preliminary data.</text>
</comment>
<dbReference type="GO" id="GO:0030686">
    <property type="term" value="C:90S preribosome"/>
    <property type="evidence" value="ECO:0007669"/>
    <property type="project" value="TreeGrafter"/>
</dbReference>
<evidence type="ECO:0000256" key="3">
    <source>
        <dbReference type="ARBA" id="ARBA00011167"/>
    </source>
</evidence>
<feature type="compositionally biased region" description="Basic residues" evidence="11">
    <location>
        <begin position="123"/>
        <end position="136"/>
    </location>
</feature>
<feature type="compositionally biased region" description="Acidic residues" evidence="11">
    <location>
        <begin position="28"/>
        <end position="68"/>
    </location>
</feature>
<feature type="region of interest" description="Disordered" evidence="11">
    <location>
        <begin position="1"/>
        <end position="178"/>
    </location>
</feature>
<evidence type="ECO:0000256" key="8">
    <source>
        <dbReference type="ARBA" id="ARBA00023274"/>
    </source>
</evidence>
<dbReference type="Proteomes" id="UP000813385">
    <property type="component" value="Unassembled WGS sequence"/>
</dbReference>
<evidence type="ECO:0000256" key="2">
    <source>
        <dbReference type="ARBA" id="ARBA00009418"/>
    </source>
</evidence>
<feature type="compositionally biased region" description="Polar residues" evidence="11">
    <location>
        <begin position="74"/>
        <end position="83"/>
    </location>
</feature>
<evidence type="ECO:0000256" key="11">
    <source>
        <dbReference type="SAM" id="MobiDB-lite"/>
    </source>
</evidence>
<dbReference type="Pfam" id="PF06102">
    <property type="entry name" value="RRP36"/>
    <property type="match status" value="1"/>
</dbReference>
<feature type="region of interest" description="Disordered" evidence="11">
    <location>
        <begin position="220"/>
        <end position="239"/>
    </location>
</feature>
<accession>A0A8K0TGL1</accession>
<comment type="subcellular location">
    <subcellularLocation>
        <location evidence="1 10">Nucleus</location>
        <location evidence="1 10">Nucleolus</location>
    </subcellularLocation>
</comment>
<evidence type="ECO:0000256" key="6">
    <source>
        <dbReference type="ARBA" id="ARBA00023054"/>
    </source>
</evidence>
<gene>
    <name evidence="12" type="ORF">B0T11DRAFT_329045</name>
</gene>
<evidence type="ECO:0000313" key="13">
    <source>
        <dbReference type="Proteomes" id="UP000813385"/>
    </source>
</evidence>
<name>A0A8K0TGL1_9PEZI</name>